<protein>
    <submittedName>
        <fullName evidence="6">Ubiquinone biosynthesis protein COQ9</fullName>
    </submittedName>
</protein>
<dbReference type="PANTHER" id="PTHR30055">
    <property type="entry name" value="HTH-TYPE TRANSCRIPTIONAL REGULATOR RUTR"/>
    <property type="match status" value="1"/>
</dbReference>
<keyword evidence="1" id="KW-0805">Transcription regulation</keyword>
<dbReference type="Proteomes" id="UP000277424">
    <property type="component" value="Unassembled WGS sequence"/>
</dbReference>
<comment type="caution">
    <text evidence="6">The sequence shown here is derived from an EMBL/GenBank/DDBJ whole genome shotgun (WGS) entry which is preliminary data.</text>
</comment>
<dbReference type="InterPro" id="IPR001647">
    <property type="entry name" value="HTH_TetR"/>
</dbReference>
<name>A0A420WBR7_9PROT</name>
<gene>
    <name evidence="6" type="ORF">BCL74_2949</name>
</gene>
<evidence type="ECO:0000313" key="6">
    <source>
        <dbReference type="EMBL" id="RKQ68469.1"/>
    </source>
</evidence>
<reference evidence="6 7" key="1">
    <citation type="submission" date="2018-10" db="EMBL/GenBank/DDBJ databases">
        <title>Comparative analysis of microorganisms from saline springs in Andes Mountain Range, Colombia.</title>
        <authorList>
            <person name="Rubin E."/>
        </authorList>
    </citation>
    <scope>NUCLEOTIDE SEQUENCE [LARGE SCALE GENOMIC DNA]</scope>
    <source>
        <strain evidence="6 7">USBA 36</strain>
    </source>
</reference>
<organism evidence="6 7">
    <name type="scientific">Oceanibaculum indicum</name>
    <dbReference type="NCBI Taxonomy" id="526216"/>
    <lineage>
        <taxon>Bacteria</taxon>
        <taxon>Pseudomonadati</taxon>
        <taxon>Pseudomonadota</taxon>
        <taxon>Alphaproteobacteria</taxon>
        <taxon>Rhodospirillales</taxon>
        <taxon>Oceanibaculaceae</taxon>
        <taxon>Oceanibaculum</taxon>
    </lineage>
</organism>
<sequence length="190" mass="20952">MARKTDIEGRAIEAAMALAEEQGWEKTSYAEIAAKAGLKIAELYPVFASKTAILVAFSRRIDEKVLAGTDPEDAEEPVRDRLLDVLMRRFEALRPQREAIAAIVKDLPRDPVTAACLAQQATMSMRWMLRAAGLDDHGLKGMLRVRALAGLYALFLRVWLNDDSPDLSKTAASLDKNLSRLEGWTGGIGR</sequence>
<evidence type="ECO:0000256" key="1">
    <source>
        <dbReference type="ARBA" id="ARBA00023015"/>
    </source>
</evidence>
<evidence type="ECO:0000256" key="4">
    <source>
        <dbReference type="PROSITE-ProRule" id="PRU00335"/>
    </source>
</evidence>
<dbReference type="Gene3D" id="1.10.357.10">
    <property type="entry name" value="Tetracycline Repressor, domain 2"/>
    <property type="match status" value="1"/>
</dbReference>
<dbReference type="Pfam" id="PF00440">
    <property type="entry name" value="TetR_N"/>
    <property type="match status" value="1"/>
</dbReference>
<dbReference type="SUPFAM" id="SSF46689">
    <property type="entry name" value="Homeodomain-like"/>
    <property type="match status" value="1"/>
</dbReference>
<proteinExistence type="predicted"/>
<keyword evidence="2 4" id="KW-0238">DNA-binding</keyword>
<evidence type="ECO:0000259" key="5">
    <source>
        <dbReference type="PROSITE" id="PS50977"/>
    </source>
</evidence>
<dbReference type="GO" id="GO:0000976">
    <property type="term" value="F:transcription cis-regulatory region binding"/>
    <property type="evidence" value="ECO:0007669"/>
    <property type="project" value="TreeGrafter"/>
</dbReference>
<dbReference type="InterPro" id="IPR009057">
    <property type="entry name" value="Homeodomain-like_sf"/>
</dbReference>
<evidence type="ECO:0000313" key="7">
    <source>
        <dbReference type="Proteomes" id="UP000277424"/>
    </source>
</evidence>
<evidence type="ECO:0000256" key="2">
    <source>
        <dbReference type="ARBA" id="ARBA00023125"/>
    </source>
</evidence>
<dbReference type="OrthoDB" id="7828598at2"/>
<keyword evidence="3" id="KW-0804">Transcription</keyword>
<feature type="domain" description="HTH tetR-type" evidence="5">
    <location>
        <begin position="5"/>
        <end position="65"/>
    </location>
</feature>
<keyword evidence="6" id="KW-0830">Ubiquinone</keyword>
<dbReference type="GO" id="GO:0003700">
    <property type="term" value="F:DNA-binding transcription factor activity"/>
    <property type="evidence" value="ECO:0007669"/>
    <property type="project" value="TreeGrafter"/>
</dbReference>
<dbReference type="PANTHER" id="PTHR30055:SF234">
    <property type="entry name" value="HTH-TYPE TRANSCRIPTIONAL REGULATOR BETI"/>
    <property type="match status" value="1"/>
</dbReference>
<feature type="DNA-binding region" description="H-T-H motif" evidence="4">
    <location>
        <begin position="28"/>
        <end position="47"/>
    </location>
</feature>
<dbReference type="PROSITE" id="PS50977">
    <property type="entry name" value="HTH_TETR_2"/>
    <property type="match status" value="1"/>
</dbReference>
<dbReference type="RefSeq" id="WP_121221134.1">
    <property type="nucleotide sequence ID" value="NZ_RBIG01000003.1"/>
</dbReference>
<evidence type="ECO:0000256" key="3">
    <source>
        <dbReference type="ARBA" id="ARBA00023163"/>
    </source>
</evidence>
<accession>A0A420WBR7</accession>
<dbReference type="AlphaFoldDB" id="A0A420WBR7"/>
<dbReference type="EMBL" id="RBIG01000003">
    <property type="protein sequence ID" value="RKQ68469.1"/>
    <property type="molecule type" value="Genomic_DNA"/>
</dbReference>
<dbReference type="InterPro" id="IPR050109">
    <property type="entry name" value="HTH-type_TetR-like_transc_reg"/>
</dbReference>